<evidence type="ECO:0000259" key="4">
    <source>
        <dbReference type="Pfam" id="PF16586"/>
    </source>
</evidence>
<feature type="domain" description="Putative collagen-binding" evidence="2">
    <location>
        <begin position="446"/>
        <end position="533"/>
    </location>
</feature>
<dbReference type="InterPro" id="IPR032260">
    <property type="entry name" value="DUF5060"/>
</dbReference>
<dbReference type="Proteomes" id="UP001139103">
    <property type="component" value="Unassembled WGS sequence"/>
</dbReference>
<evidence type="ECO:0000313" key="6">
    <source>
        <dbReference type="Proteomes" id="UP001139103"/>
    </source>
</evidence>
<name>A0A9X1SH04_9BACT</name>
<dbReference type="Pfam" id="PF13204">
    <property type="entry name" value="Apiosidase"/>
    <property type="match status" value="1"/>
</dbReference>
<evidence type="ECO:0000259" key="3">
    <source>
        <dbReference type="Pfam" id="PF13204"/>
    </source>
</evidence>
<dbReference type="Pfam" id="PF12904">
    <property type="entry name" value="Collagen_bind_2"/>
    <property type="match status" value="1"/>
</dbReference>
<dbReference type="RefSeq" id="WP_230220617.1">
    <property type="nucleotide sequence ID" value="NZ_JAJKFT010000010.1"/>
</dbReference>
<evidence type="ECO:0000256" key="1">
    <source>
        <dbReference type="SAM" id="SignalP"/>
    </source>
</evidence>
<dbReference type="InterPro" id="IPR013783">
    <property type="entry name" value="Ig-like_fold"/>
</dbReference>
<dbReference type="InterPro" id="IPR024749">
    <property type="entry name" value="Collagen-bd_put"/>
</dbReference>
<dbReference type="Gene3D" id="3.20.20.80">
    <property type="entry name" value="Glycosidases"/>
    <property type="match status" value="1"/>
</dbReference>
<feature type="domain" description="Apiosidase-like catalytic" evidence="3">
    <location>
        <begin position="124"/>
        <end position="438"/>
    </location>
</feature>
<evidence type="ECO:0000313" key="5">
    <source>
        <dbReference type="EMBL" id="MCC9629923.1"/>
    </source>
</evidence>
<keyword evidence="1" id="KW-0732">Signal</keyword>
<feature type="domain" description="DUF5060" evidence="4">
    <location>
        <begin position="23"/>
        <end position="90"/>
    </location>
</feature>
<proteinExistence type="predicted"/>
<sequence length="540" mass="61253">MFRPLAALAVILFTAMPLLAANVARYDVFDQALECDKELDKPLWDARVYVDFTSPSGKTSTVEAFWDGDRTWRFRQSPNELGPWKWTTRCQEQASLSGKSGTFDCIEYFGDSPVYKHGPIRLTENRLFFQYEDGTPFFFLGDTAWNGVLKATDEQWDRYLTMREQQEFTVIQFVSTQWRGGDKTIPDRVYYPTKPIGVNAKEFQRLDKRVVAINQHGMVACPVVLWALNPSDPGNILPEKDAQRLAEYIKARWGAYNVIWMLSGDCPFKGDSVERWKRIGQNVFGDSQRLCTLHASGQNWIVDKFADQSWYDFVGYQSGHGDAAGALNWHVAGPVKDAWNKAVIARPIVNLEPNYEAHPAYESKKVHDGQHVRRAAYWSLLISPPAGVTFGHNSIWIWNEKKGDAESHGNLRNVEPWTAGLETPGTKSMTVLYDFFASGPREKLRPDQDLLASQLGEKNRNHYVAAASTEDGAWQVVYLPVGGKIGLKAEKLQNPRFARWFNPRTGEFSKPVNPTADGSTLTFEAPNSEDWVLDLRRELP</sequence>
<dbReference type="Gene3D" id="2.60.40.10">
    <property type="entry name" value="Immunoglobulins"/>
    <property type="match status" value="1"/>
</dbReference>
<organism evidence="5 6">
    <name type="scientific">Blastopirellula sediminis</name>
    <dbReference type="NCBI Taxonomy" id="2894196"/>
    <lineage>
        <taxon>Bacteria</taxon>
        <taxon>Pseudomonadati</taxon>
        <taxon>Planctomycetota</taxon>
        <taxon>Planctomycetia</taxon>
        <taxon>Pirellulales</taxon>
        <taxon>Pirellulaceae</taxon>
        <taxon>Blastopirellula</taxon>
    </lineage>
</organism>
<gene>
    <name evidence="5" type="ORF">LOC68_16145</name>
</gene>
<accession>A0A9X1SH04</accession>
<dbReference type="AlphaFoldDB" id="A0A9X1SH04"/>
<dbReference type="InterPro" id="IPR025277">
    <property type="entry name" value="Apiosidase-like_cat_dom"/>
</dbReference>
<dbReference type="Pfam" id="PF16586">
    <property type="entry name" value="DUF5060"/>
    <property type="match status" value="1"/>
</dbReference>
<dbReference type="PANTHER" id="PTHR37836">
    <property type="entry name" value="LMO1036 PROTEIN"/>
    <property type="match status" value="1"/>
</dbReference>
<feature type="signal peptide" evidence="1">
    <location>
        <begin position="1"/>
        <end position="20"/>
    </location>
</feature>
<protein>
    <submittedName>
        <fullName evidence="5">DUF4038 domain-containing protein</fullName>
    </submittedName>
</protein>
<keyword evidence="6" id="KW-1185">Reference proteome</keyword>
<dbReference type="EMBL" id="JAJKFT010000010">
    <property type="protein sequence ID" value="MCC9629923.1"/>
    <property type="molecule type" value="Genomic_DNA"/>
</dbReference>
<dbReference type="PANTHER" id="PTHR37836:SF2">
    <property type="entry name" value="DUF4038 DOMAIN-CONTAINING PROTEIN"/>
    <property type="match status" value="1"/>
</dbReference>
<comment type="caution">
    <text evidence="5">The sequence shown here is derived from an EMBL/GenBank/DDBJ whole genome shotgun (WGS) entry which is preliminary data.</text>
</comment>
<reference evidence="5" key="1">
    <citation type="submission" date="2021-11" db="EMBL/GenBank/DDBJ databases">
        <title>Genome sequence.</title>
        <authorList>
            <person name="Sun Q."/>
        </authorList>
    </citation>
    <scope>NUCLEOTIDE SEQUENCE</scope>
    <source>
        <strain evidence="5">JC732</strain>
    </source>
</reference>
<evidence type="ECO:0000259" key="2">
    <source>
        <dbReference type="Pfam" id="PF12904"/>
    </source>
</evidence>
<feature type="chain" id="PRO_5040823264" evidence="1">
    <location>
        <begin position="21"/>
        <end position="540"/>
    </location>
</feature>